<dbReference type="InterPro" id="IPR050057">
    <property type="entry name" value="Prokaryotic/Mito_RF"/>
</dbReference>
<feature type="coiled-coil region" evidence="4">
    <location>
        <begin position="93"/>
        <end position="128"/>
    </location>
</feature>
<dbReference type="Pfam" id="PF03462">
    <property type="entry name" value="PCRF"/>
    <property type="match status" value="1"/>
</dbReference>
<dbReference type="Proteomes" id="UP000410492">
    <property type="component" value="Unassembled WGS sequence"/>
</dbReference>
<dbReference type="Pfam" id="PF00472">
    <property type="entry name" value="RF-1"/>
    <property type="match status" value="1"/>
</dbReference>
<organism evidence="6 7">
    <name type="scientific">Callosobruchus maculatus</name>
    <name type="common">Southern cowpea weevil</name>
    <name type="synonym">Pulse bruchid</name>
    <dbReference type="NCBI Taxonomy" id="64391"/>
    <lineage>
        <taxon>Eukaryota</taxon>
        <taxon>Metazoa</taxon>
        <taxon>Ecdysozoa</taxon>
        <taxon>Arthropoda</taxon>
        <taxon>Hexapoda</taxon>
        <taxon>Insecta</taxon>
        <taxon>Pterygota</taxon>
        <taxon>Neoptera</taxon>
        <taxon>Endopterygota</taxon>
        <taxon>Coleoptera</taxon>
        <taxon>Polyphaga</taxon>
        <taxon>Cucujiformia</taxon>
        <taxon>Chrysomeloidea</taxon>
        <taxon>Chrysomelidae</taxon>
        <taxon>Bruchinae</taxon>
        <taxon>Bruchini</taxon>
        <taxon>Callosobruchus</taxon>
    </lineage>
</organism>
<dbReference type="Gene3D" id="3.30.160.20">
    <property type="match status" value="1"/>
</dbReference>
<name>A0A653BRJ3_CALMS</name>
<proteinExistence type="inferred from homology"/>
<accession>A0A653BRJ3</accession>
<evidence type="ECO:0000256" key="3">
    <source>
        <dbReference type="ARBA" id="ARBA00022917"/>
    </source>
</evidence>
<dbReference type="AlphaFoldDB" id="A0A653BRJ3"/>
<keyword evidence="3" id="KW-0648">Protein biosynthesis</keyword>
<feature type="domain" description="Prokaryotic-type class I peptide chain release factors" evidence="5">
    <location>
        <begin position="261"/>
        <end position="277"/>
    </location>
</feature>
<protein>
    <recommendedName>
        <fullName evidence="5">Prokaryotic-type class I peptide chain release factors domain-containing protein</fullName>
    </recommendedName>
</protein>
<dbReference type="PANTHER" id="PTHR43804">
    <property type="entry name" value="LD18447P"/>
    <property type="match status" value="1"/>
</dbReference>
<dbReference type="OrthoDB" id="2019491at2759"/>
<evidence type="ECO:0000256" key="2">
    <source>
        <dbReference type="ARBA" id="ARBA00022481"/>
    </source>
</evidence>
<dbReference type="SMART" id="SM00937">
    <property type="entry name" value="PCRF"/>
    <property type="match status" value="1"/>
</dbReference>
<dbReference type="InterPro" id="IPR005139">
    <property type="entry name" value="PCRF"/>
</dbReference>
<dbReference type="InterPro" id="IPR045853">
    <property type="entry name" value="Pep_chain_release_fac_I_sf"/>
</dbReference>
<keyword evidence="7" id="KW-1185">Reference proteome</keyword>
<evidence type="ECO:0000256" key="4">
    <source>
        <dbReference type="SAM" id="Coils"/>
    </source>
</evidence>
<gene>
    <name evidence="6" type="ORF">CALMAC_LOCUS3194</name>
</gene>
<dbReference type="PROSITE" id="PS00745">
    <property type="entry name" value="RF_PROK_I"/>
    <property type="match status" value="1"/>
</dbReference>
<dbReference type="Gene3D" id="3.30.70.1660">
    <property type="match status" value="1"/>
</dbReference>
<dbReference type="GO" id="GO:0003747">
    <property type="term" value="F:translation release factor activity"/>
    <property type="evidence" value="ECO:0007669"/>
    <property type="project" value="InterPro"/>
</dbReference>
<evidence type="ECO:0000313" key="6">
    <source>
        <dbReference type="EMBL" id="VEN38224.1"/>
    </source>
</evidence>
<dbReference type="Gene3D" id="6.10.140.1950">
    <property type="match status" value="1"/>
</dbReference>
<evidence type="ECO:0000259" key="5">
    <source>
        <dbReference type="PROSITE" id="PS00745"/>
    </source>
</evidence>
<dbReference type="PANTHER" id="PTHR43804:SF7">
    <property type="entry name" value="LD18447P"/>
    <property type="match status" value="1"/>
</dbReference>
<dbReference type="InterPro" id="IPR000352">
    <property type="entry name" value="Pep_chain_release_fac_I"/>
</dbReference>
<evidence type="ECO:0000256" key="1">
    <source>
        <dbReference type="ARBA" id="ARBA00010835"/>
    </source>
</evidence>
<keyword evidence="4" id="KW-0175">Coiled coil</keyword>
<reference evidence="6 7" key="1">
    <citation type="submission" date="2019-01" db="EMBL/GenBank/DDBJ databases">
        <authorList>
            <person name="Sayadi A."/>
        </authorList>
    </citation>
    <scope>NUCLEOTIDE SEQUENCE [LARGE SCALE GENOMIC DNA]</scope>
</reference>
<evidence type="ECO:0000313" key="7">
    <source>
        <dbReference type="Proteomes" id="UP000410492"/>
    </source>
</evidence>
<dbReference type="FunFam" id="3.30.160.20:FF:000004">
    <property type="entry name" value="Peptide chain release factor 1"/>
    <property type="match status" value="1"/>
</dbReference>
<dbReference type="EMBL" id="CAACVG010004208">
    <property type="protein sequence ID" value="VEN38224.1"/>
    <property type="molecule type" value="Genomic_DNA"/>
</dbReference>
<dbReference type="GO" id="GO:0005737">
    <property type="term" value="C:cytoplasm"/>
    <property type="evidence" value="ECO:0007669"/>
    <property type="project" value="UniProtKB-ARBA"/>
</dbReference>
<sequence length="396" mass="45293">MRFLNSSTLKVLVRRGVFRCRCVNKRFSNQYSTSAKPEQQLIAIKGINLNTYIQSLENEFKNLTANNIKNHRYLELQSTMKILQERHSVIDSIKNLKELLSSEDNEMKELAEEEKKKFEASISELDKKLIESMIPVDKDDVCDTMILEVQAGVGGQEAMLFAKELFNMYSNFAQYKGWELELAEYLTSDIGGLRHAVAVITGQQSYRYFKHEAGIHRVQRTPATEKSGRIHTSTASVIAMPQPSEVEVDINQKDLRIDTKRASGAGGQHVNKTESAVRITHLPTGISVECQVDRSQIKNRKMAMARLSAILYDKEQESQRAHIESTKKSQVKSRNRNEKIRTYNFNQNRITDHRYGISVHNLQAFMEGGPVLEELITDIDEQYRLETLFSAVNNTK</sequence>
<comment type="similarity">
    <text evidence="1">Belongs to the prokaryotic/mitochondrial release factor family.</text>
</comment>
<keyword evidence="2" id="KW-0488">Methylation</keyword>
<dbReference type="SUPFAM" id="SSF75620">
    <property type="entry name" value="Release factor"/>
    <property type="match status" value="1"/>
</dbReference>